<feature type="region of interest" description="Disordered" evidence="1">
    <location>
        <begin position="1"/>
        <end position="60"/>
    </location>
</feature>
<accession>A0ABR2D712</accession>
<evidence type="ECO:0000313" key="2">
    <source>
        <dbReference type="EMBL" id="KAK8531800.1"/>
    </source>
</evidence>
<proteinExistence type="predicted"/>
<comment type="caution">
    <text evidence="2">The sequence shown here is derived from an EMBL/GenBank/DDBJ whole genome shotgun (WGS) entry which is preliminary data.</text>
</comment>
<sequence length="92" mass="10366">MGKNINATKPKTLKTRPTDATETEKHDENRIRTKHLNPLQQLSNEPLHNENHEGQPPSFNNIPGVKAEIIRTWPKVGLSLSHLLATLCVLDK</sequence>
<dbReference type="Proteomes" id="UP001472677">
    <property type="component" value="Unassembled WGS sequence"/>
</dbReference>
<evidence type="ECO:0000256" key="1">
    <source>
        <dbReference type="SAM" id="MobiDB-lite"/>
    </source>
</evidence>
<organism evidence="2 3">
    <name type="scientific">Hibiscus sabdariffa</name>
    <name type="common">roselle</name>
    <dbReference type="NCBI Taxonomy" id="183260"/>
    <lineage>
        <taxon>Eukaryota</taxon>
        <taxon>Viridiplantae</taxon>
        <taxon>Streptophyta</taxon>
        <taxon>Embryophyta</taxon>
        <taxon>Tracheophyta</taxon>
        <taxon>Spermatophyta</taxon>
        <taxon>Magnoliopsida</taxon>
        <taxon>eudicotyledons</taxon>
        <taxon>Gunneridae</taxon>
        <taxon>Pentapetalae</taxon>
        <taxon>rosids</taxon>
        <taxon>malvids</taxon>
        <taxon>Malvales</taxon>
        <taxon>Malvaceae</taxon>
        <taxon>Malvoideae</taxon>
        <taxon>Hibiscus</taxon>
    </lineage>
</organism>
<protein>
    <submittedName>
        <fullName evidence="2">Uncharacterized protein</fullName>
    </submittedName>
</protein>
<reference evidence="2 3" key="1">
    <citation type="journal article" date="2024" name="G3 (Bethesda)">
        <title>Genome assembly of Hibiscus sabdariffa L. provides insights into metabolisms of medicinal natural products.</title>
        <authorList>
            <person name="Kim T."/>
        </authorList>
    </citation>
    <scope>NUCLEOTIDE SEQUENCE [LARGE SCALE GENOMIC DNA]</scope>
    <source>
        <strain evidence="2">TK-2024</strain>
        <tissue evidence="2">Old leaves</tissue>
    </source>
</reference>
<gene>
    <name evidence="2" type="ORF">V6N12_053263</name>
</gene>
<keyword evidence="3" id="KW-1185">Reference proteome</keyword>
<dbReference type="EMBL" id="JBBPBM010000034">
    <property type="protein sequence ID" value="KAK8531800.1"/>
    <property type="molecule type" value="Genomic_DNA"/>
</dbReference>
<evidence type="ECO:0000313" key="3">
    <source>
        <dbReference type="Proteomes" id="UP001472677"/>
    </source>
</evidence>
<name>A0ABR2D712_9ROSI</name>
<feature type="compositionally biased region" description="Basic and acidic residues" evidence="1">
    <location>
        <begin position="16"/>
        <end position="31"/>
    </location>
</feature>